<keyword evidence="2" id="KW-1185">Reference proteome</keyword>
<evidence type="ECO:0000313" key="2">
    <source>
        <dbReference type="Proteomes" id="UP000217199"/>
    </source>
</evidence>
<sequence length="157" mass="17928">MATRETIDLNEPHSPTEKAINAFEAVEKEIKSELIRLRHHWNKHEPRMFERVAGLSDHQLAAFEISKDLVEVRSGVTAYGSIIFGKIKIPEVNDANGEGFVHVRIHDTPVKDENGEVTYEVKFHSINTEEGDLDEDGHPTSWKAIHTRDTPLEFFNE</sequence>
<gene>
    <name evidence="1" type="ORF">PNOK_0537900</name>
</gene>
<reference evidence="1 2" key="1">
    <citation type="journal article" date="2017" name="Mol. Ecol.">
        <title>Comparative and population genomic landscape of Phellinus noxius: A hypervariable fungus causing root rot in trees.</title>
        <authorList>
            <person name="Chung C.L."/>
            <person name="Lee T.J."/>
            <person name="Akiba M."/>
            <person name="Lee H.H."/>
            <person name="Kuo T.H."/>
            <person name="Liu D."/>
            <person name="Ke H.M."/>
            <person name="Yokoi T."/>
            <person name="Roa M.B."/>
            <person name="Lu M.J."/>
            <person name="Chang Y.Y."/>
            <person name="Ann P.J."/>
            <person name="Tsai J.N."/>
            <person name="Chen C.Y."/>
            <person name="Tzean S.S."/>
            <person name="Ota Y."/>
            <person name="Hattori T."/>
            <person name="Sahashi N."/>
            <person name="Liou R.F."/>
            <person name="Kikuchi T."/>
            <person name="Tsai I.J."/>
        </authorList>
    </citation>
    <scope>NUCLEOTIDE SEQUENCE [LARGE SCALE GENOMIC DNA]</scope>
    <source>
        <strain evidence="1 2">FFPRI411160</strain>
    </source>
</reference>
<dbReference type="AlphaFoldDB" id="A0A286UG26"/>
<dbReference type="OrthoDB" id="3344950at2759"/>
<evidence type="ECO:0000313" key="1">
    <source>
        <dbReference type="EMBL" id="PAV18537.1"/>
    </source>
</evidence>
<dbReference type="Proteomes" id="UP000217199">
    <property type="component" value="Unassembled WGS sequence"/>
</dbReference>
<organism evidence="1 2">
    <name type="scientific">Pyrrhoderma noxium</name>
    <dbReference type="NCBI Taxonomy" id="2282107"/>
    <lineage>
        <taxon>Eukaryota</taxon>
        <taxon>Fungi</taxon>
        <taxon>Dikarya</taxon>
        <taxon>Basidiomycota</taxon>
        <taxon>Agaricomycotina</taxon>
        <taxon>Agaricomycetes</taxon>
        <taxon>Hymenochaetales</taxon>
        <taxon>Hymenochaetaceae</taxon>
        <taxon>Pyrrhoderma</taxon>
    </lineage>
</organism>
<name>A0A286UG26_9AGAM</name>
<dbReference type="InParanoid" id="A0A286UG26"/>
<dbReference type="EMBL" id="NBII01000005">
    <property type="protein sequence ID" value="PAV18537.1"/>
    <property type="molecule type" value="Genomic_DNA"/>
</dbReference>
<comment type="caution">
    <text evidence="1">The sequence shown here is derived from an EMBL/GenBank/DDBJ whole genome shotgun (WGS) entry which is preliminary data.</text>
</comment>
<protein>
    <submittedName>
        <fullName evidence="1">Uncharacterized protein</fullName>
    </submittedName>
</protein>
<proteinExistence type="predicted"/>
<accession>A0A286UG26</accession>